<protein>
    <submittedName>
        <fullName evidence="2">Efflux RND transporter permease subunit</fullName>
    </submittedName>
</protein>
<dbReference type="InterPro" id="IPR001036">
    <property type="entry name" value="Acrflvin-R"/>
</dbReference>
<dbReference type="GO" id="GO:0042910">
    <property type="term" value="F:xenobiotic transmembrane transporter activity"/>
    <property type="evidence" value="ECO:0007669"/>
    <property type="project" value="TreeGrafter"/>
</dbReference>
<dbReference type="GO" id="GO:0005886">
    <property type="term" value="C:plasma membrane"/>
    <property type="evidence" value="ECO:0007669"/>
    <property type="project" value="TreeGrafter"/>
</dbReference>
<dbReference type="SUPFAM" id="SSF82714">
    <property type="entry name" value="Multidrug efflux transporter AcrB TolC docking domain, DN and DC subdomains"/>
    <property type="match status" value="2"/>
</dbReference>
<feature type="transmembrane region" description="Helical" evidence="1">
    <location>
        <begin position="880"/>
        <end position="900"/>
    </location>
</feature>
<evidence type="ECO:0000313" key="3">
    <source>
        <dbReference type="Proteomes" id="UP001151234"/>
    </source>
</evidence>
<evidence type="ECO:0000256" key="1">
    <source>
        <dbReference type="SAM" id="Phobius"/>
    </source>
</evidence>
<organism evidence="2 3">
    <name type="scientific">Hoeflea prorocentri</name>
    <dbReference type="NCBI Taxonomy" id="1922333"/>
    <lineage>
        <taxon>Bacteria</taxon>
        <taxon>Pseudomonadati</taxon>
        <taxon>Pseudomonadota</taxon>
        <taxon>Alphaproteobacteria</taxon>
        <taxon>Hyphomicrobiales</taxon>
        <taxon>Rhizobiaceae</taxon>
        <taxon>Hoeflea</taxon>
    </lineage>
</organism>
<dbReference type="SUPFAM" id="SSF82866">
    <property type="entry name" value="Multidrug efflux transporter AcrB transmembrane domain"/>
    <property type="match status" value="2"/>
</dbReference>
<dbReference type="Proteomes" id="UP001151234">
    <property type="component" value="Unassembled WGS sequence"/>
</dbReference>
<keyword evidence="1" id="KW-1133">Transmembrane helix</keyword>
<sequence>MDFLTRFGISKSRLTILVMIALILQGLLSYGSMPKRENPAITIRSALISAQFPGMSPDRMENLIVKPIERKAREIGEIEDINSLISTGSTVVTVNIYDHVPSSQLSTVFEDIRNKMDDLKPNLPSGTEGPFVNTDYGDVAIATIAVTGEGFENSELRDSADDLREYLYEVDGISKVSLFGVQEERVWLELDTRKLAAVGVQLSQVLDDLQSQNVILPAGEIDADGVNLILEANGDLASVEEIGDVLTKVQGLSGFVRLKDLMNVRRGYQDPVNKPVYFDGQEAVIVSVEMTDTEDIQKIGAALKTAVAQFEQTQPIGITYKFSTFQETNVTTSINAALMNVLQTFAVVLVVMLIFLGFRGALIIACIVPFTVTFALVGMRLMEIDLQQISIAAVIISLGLLVDNGLVVVEDIEGRIKRGMEPEEAALGAGRQFFIPLAVASITTVSAFIPMLILDGVEGEFAFSLGAVVGIMLAGSWFTALYILPSLCVWFARRKSKDVAAGPNLMVRSYGAIIGRTLTFGPFIIIGCYLAVAASISLFSSVKNEMFPLSERAEYMIYLNMPKGTAISATRAEALRVEEWLQDTSQNPEVVDTTVFVGDGGPRFYLALNPADTDPASAFILINTETFEGAVTAAARATRHLIENHPSARFKVKRLSMGGGESGIVEVKLSGSDAEKLLMLADEVEVAFDAVPGISQNENDWGNKTLKIVIDVDQSKARELGVSSQEISDVMDTFYSGTSFSTYREGDQSIPIVVRAEESFRRSIEDLASLSVPADGRLVSLDQVATFDPQLEFSQIRRENQIRTIKISGKSDTLAADRVLSLIRPTLDQLDLSGGYRLEIAGETENSAEVNATLAAGMPLALLVMLAALMFQFNSARRVLLTFMTVPLIIIGAPLALLITGKPLSFFAILGMISLAGIIINNAIVLIDQIDIERKTADLKEAVVEAAKKRVTPILLTSLTTIFGLMPMAINGGALFEPMATLMIGGLAVASVLSLFFVPGAYYLLFGGLWSRSKTKDNVAAESA</sequence>
<dbReference type="Gene3D" id="3.30.70.1440">
    <property type="entry name" value="Multidrug efflux transporter AcrB pore domain"/>
    <property type="match status" value="1"/>
</dbReference>
<gene>
    <name evidence="2" type="ORF">OQ273_21385</name>
</gene>
<dbReference type="RefSeq" id="WP_267992946.1">
    <property type="nucleotide sequence ID" value="NZ_JAPJZI010000001.1"/>
</dbReference>
<keyword evidence="3" id="KW-1185">Reference proteome</keyword>
<dbReference type="SUPFAM" id="SSF82693">
    <property type="entry name" value="Multidrug efflux transporter AcrB pore domain, PN1, PN2, PC1 and PC2 subdomains"/>
    <property type="match status" value="2"/>
</dbReference>
<comment type="caution">
    <text evidence="2">The sequence shown here is derived from an EMBL/GenBank/DDBJ whole genome shotgun (WGS) entry which is preliminary data.</text>
</comment>
<name>A0A9X3ZJD3_9HYPH</name>
<feature type="transmembrane region" description="Helical" evidence="1">
    <location>
        <begin position="388"/>
        <end position="412"/>
    </location>
</feature>
<dbReference type="EMBL" id="JAPJZI010000001">
    <property type="protein sequence ID" value="MDA5401139.1"/>
    <property type="molecule type" value="Genomic_DNA"/>
</dbReference>
<keyword evidence="1" id="KW-0812">Transmembrane</keyword>
<dbReference type="Pfam" id="PF00873">
    <property type="entry name" value="ACR_tran"/>
    <property type="match status" value="1"/>
</dbReference>
<feature type="transmembrane region" description="Helical" evidence="1">
    <location>
        <begin position="465"/>
        <end position="492"/>
    </location>
</feature>
<dbReference type="PRINTS" id="PR00702">
    <property type="entry name" value="ACRIFLAVINRP"/>
</dbReference>
<dbReference type="PANTHER" id="PTHR32063:SF18">
    <property type="entry name" value="CATION EFFLUX SYSTEM PROTEIN"/>
    <property type="match status" value="1"/>
</dbReference>
<feature type="transmembrane region" description="Helical" evidence="1">
    <location>
        <begin position="951"/>
        <end position="970"/>
    </location>
</feature>
<dbReference type="Gene3D" id="3.30.2090.10">
    <property type="entry name" value="Multidrug efflux transporter AcrB TolC docking domain, DN and DC subdomains"/>
    <property type="match status" value="2"/>
</dbReference>
<feature type="transmembrane region" description="Helical" evidence="1">
    <location>
        <begin position="336"/>
        <end position="355"/>
    </location>
</feature>
<dbReference type="Gene3D" id="1.20.1640.10">
    <property type="entry name" value="Multidrug efflux transporter AcrB transmembrane domain"/>
    <property type="match status" value="2"/>
</dbReference>
<dbReference type="Gene3D" id="3.30.70.1320">
    <property type="entry name" value="Multidrug efflux transporter AcrB pore domain like"/>
    <property type="match status" value="1"/>
</dbReference>
<dbReference type="Gene3D" id="3.30.70.1430">
    <property type="entry name" value="Multidrug efflux transporter AcrB pore domain"/>
    <property type="match status" value="2"/>
</dbReference>
<keyword evidence="1" id="KW-0472">Membrane</keyword>
<feature type="transmembrane region" description="Helical" evidence="1">
    <location>
        <begin position="854"/>
        <end position="873"/>
    </location>
</feature>
<evidence type="ECO:0000313" key="2">
    <source>
        <dbReference type="EMBL" id="MDA5401139.1"/>
    </source>
</evidence>
<proteinExistence type="predicted"/>
<accession>A0A9X3ZJD3</accession>
<feature type="transmembrane region" description="Helical" evidence="1">
    <location>
        <begin position="433"/>
        <end position="453"/>
    </location>
</feature>
<dbReference type="AlphaFoldDB" id="A0A9X3ZJD3"/>
<reference evidence="2" key="1">
    <citation type="submission" date="2022-11" db="EMBL/GenBank/DDBJ databases">
        <title>Draft genome sequence of Hoeflea poritis E7-10 and Hoeflea prorocentri PM5-8, separated from scleractinian coral Porites lutea and marine dinoflagellate.</title>
        <authorList>
            <person name="Zhang G."/>
            <person name="Wei Q."/>
            <person name="Cai L."/>
        </authorList>
    </citation>
    <scope>NUCLEOTIDE SEQUENCE</scope>
    <source>
        <strain evidence="2">PM5-8</strain>
    </source>
</reference>
<feature type="transmembrane region" description="Helical" evidence="1">
    <location>
        <begin position="982"/>
        <end position="1006"/>
    </location>
</feature>
<feature type="transmembrane region" description="Helical" evidence="1">
    <location>
        <begin position="513"/>
        <end position="539"/>
    </location>
</feature>
<dbReference type="PANTHER" id="PTHR32063">
    <property type="match status" value="1"/>
</dbReference>
<feature type="transmembrane region" description="Helical" evidence="1">
    <location>
        <begin position="362"/>
        <end position="382"/>
    </location>
</feature>
<dbReference type="InterPro" id="IPR027463">
    <property type="entry name" value="AcrB_DN_DC_subdom"/>
</dbReference>
<feature type="transmembrane region" description="Helical" evidence="1">
    <location>
        <begin position="906"/>
        <end position="930"/>
    </location>
</feature>